<dbReference type="SUPFAM" id="SSF143744">
    <property type="entry name" value="GlcG-like"/>
    <property type="match status" value="1"/>
</dbReference>
<gene>
    <name evidence="1" type="ORF">SJ05684_c30070</name>
</gene>
<evidence type="ECO:0000313" key="2">
    <source>
        <dbReference type="Proteomes" id="UP000217211"/>
    </source>
</evidence>
<proteinExistence type="predicted"/>
<dbReference type="AlphaFoldDB" id="A0A249PES5"/>
<protein>
    <submittedName>
        <fullName evidence="1">Uncharacterized protein</fullName>
    </submittedName>
</protein>
<dbReference type="Gene3D" id="3.30.450.150">
    <property type="entry name" value="Haem-degrading domain"/>
    <property type="match status" value="1"/>
</dbReference>
<accession>A0A249PES5</accession>
<keyword evidence="2" id="KW-1185">Reference proteome</keyword>
<dbReference type="InterPro" id="IPR005624">
    <property type="entry name" value="PduO/GlcC-like"/>
</dbReference>
<dbReference type="KEGG" id="esj:SJ05684_c30070"/>
<name>A0A249PES5_9HYPH</name>
<dbReference type="EMBL" id="CP023067">
    <property type="protein sequence ID" value="ASY64431.1"/>
    <property type="molecule type" value="Genomic_DNA"/>
</dbReference>
<dbReference type="Proteomes" id="UP000217211">
    <property type="component" value="Chromosome"/>
</dbReference>
<organism evidence="1 2">
    <name type="scientific">Sinorhizobium sojae CCBAU 05684</name>
    <dbReference type="NCBI Taxonomy" id="716928"/>
    <lineage>
        <taxon>Bacteria</taxon>
        <taxon>Pseudomonadati</taxon>
        <taxon>Pseudomonadota</taxon>
        <taxon>Alphaproteobacteria</taxon>
        <taxon>Hyphomicrobiales</taxon>
        <taxon>Rhizobiaceae</taxon>
        <taxon>Sinorhizobium/Ensifer group</taxon>
        <taxon>Sinorhizobium</taxon>
    </lineage>
</organism>
<sequence length="84" mass="9086">MFRLQKQLCHRLEPAQAADNLQAKLGLPDAITRPTAAAFDRRQGTGCVGAVTVSGLPQRDDHNLVVEALCDVLGAKYDALKLED</sequence>
<evidence type="ECO:0000313" key="1">
    <source>
        <dbReference type="EMBL" id="ASY64431.1"/>
    </source>
</evidence>
<dbReference type="Pfam" id="PF03928">
    <property type="entry name" value="HbpS-like"/>
    <property type="match status" value="1"/>
</dbReference>
<reference evidence="1 2" key="1">
    <citation type="submission" date="2017-08" db="EMBL/GenBank/DDBJ databases">
        <title>Multipartite genome sequences of Sinorhizobium species nodulating soybeans.</title>
        <authorList>
            <person name="Tian C.F."/>
        </authorList>
    </citation>
    <scope>NUCLEOTIDE SEQUENCE [LARGE SCALE GENOMIC DNA]</scope>
    <source>
        <strain evidence="1 2">CCBAU 05684</strain>
    </source>
</reference>
<dbReference type="InterPro" id="IPR038084">
    <property type="entry name" value="PduO/GlcC-like_sf"/>
</dbReference>